<dbReference type="Gene3D" id="3.40.50.150">
    <property type="entry name" value="Vaccinia Virus protein VP39"/>
    <property type="match status" value="1"/>
</dbReference>
<evidence type="ECO:0000256" key="1">
    <source>
        <dbReference type="ARBA" id="ARBA00022603"/>
    </source>
</evidence>
<sequence>MACIWRSGNLFTLLAFCLLFKTELFRRAFLHSIPKMLSTQYQLFPKATQVIMEEEEGLGEDSELSIDYSATDSGPRIFKMLEKWVPKASHYFDKEHYFYAGHQITIQESIENFGAIVWPGALALCQYLESDQQEIILKDKKLIELGAGTGLVSIVASILGAFVTATDLPEVLENLEFNITKNTRGMNIHKPEVRELTWGENLSEDFPKRTHHYDFIVATDVVYHHTALDQLLDTISYLCQPGTSLLWANKFRFSTDYDFLDKLGNIFNITQLAEFPESNVKLFKGTMREN</sequence>
<keyword evidence="4" id="KW-1185">Reference proteome</keyword>
<dbReference type="SUPFAM" id="SSF53335">
    <property type="entry name" value="S-adenosyl-L-methionine-dependent methyltransferases"/>
    <property type="match status" value="1"/>
</dbReference>
<name>A0AA97J123_EUBMA</name>
<keyword evidence="3" id="KW-0732">Signal</keyword>
<keyword evidence="2" id="KW-0949">S-adenosyl-L-methionine</keyword>
<reference evidence="5" key="1">
    <citation type="submission" date="2025-08" db="UniProtKB">
        <authorList>
            <consortium name="RefSeq"/>
        </authorList>
    </citation>
    <scope>IDENTIFICATION</scope>
    <source>
        <tissue evidence="5">Blood</tissue>
    </source>
</reference>
<dbReference type="InterPro" id="IPR019410">
    <property type="entry name" value="Methyltransf_16"/>
</dbReference>
<gene>
    <name evidence="5" type="primary">METTL21C</name>
</gene>
<dbReference type="CDD" id="cd02440">
    <property type="entry name" value="AdoMet_MTases"/>
    <property type="match status" value="1"/>
</dbReference>
<dbReference type="GeneID" id="129325659"/>
<evidence type="ECO:0000256" key="3">
    <source>
        <dbReference type="SAM" id="SignalP"/>
    </source>
</evidence>
<evidence type="ECO:0000313" key="5">
    <source>
        <dbReference type="RefSeq" id="XP_054829453.1"/>
    </source>
</evidence>
<feature type="chain" id="PRO_5041733996" evidence="3">
    <location>
        <begin position="25"/>
        <end position="290"/>
    </location>
</feature>
<dbReference type="RefSeq" id="XP_054829453.1">
    <property type="nucleotide sequence ID" value="XM_054973478.1"/>
</dbReference>
<accession>A0AA97J123</accession>
<organism evidence="4 5">
    <name type="scientific">Eublepharis macularius</name>
    <name type="common">Leopard gecko</name>
    <name type="synonym">Cyrtodactylus macularius</name>
    <dbReference type="NCBI Taxonomy" id="481883"/>
    <lineage>
        <taxon>Eukaryota</taxon>
        <taxon>Metazoa</taxon>
        <taxon>Chordata</taxon>
        <taxon>Craniata</taxon>
        <taxon>Vertebrata</taxon>
        <taxon>Euteleostomi</taxon>
        <taxon>Lepidosauria</taxon>
        <taxon>Squamata</taxon>
        <taxon>Bifurcata</taxon>
        <taxon>Gekkota</taxon>
        <taxon>Eublepharidae</taxon>
        <taxon>Eublepharinae</taxon>
        <taxon>Eublepharis</taxon>
    </lineage>
</organism>
<dbReference type="GO" id="GO:0008168">
    <property type="term" value="F:methyltransferase activity"/>
    <property type="evidence" value="ECO:0007669"/>
    <property type="project" value="UniProtKB-KW"/>
</dbReference>
<keyword evidence="1 5" id="KW-0489">Methyltransferase</keyword>
<proteinExistence type="predicted"/>
<dbReference type="PANTHER" id="PTHR14614:SF13">
    <property type="entry name" value="PROTEIN-LYSINE METHYLTRANSFERASE METTL21C"/>
    <property type="match status" value="1"/>
</dbReference>
<dbReference type="Proteomes" id="UP001190640">
    <property type="component" value="Chromosome 3"/>
</dbReference>
<evidence type="ECO:0000313" key="4">
    <source>
        <dbReference type="Proteomes" id="UP001190640"/>
    </source>
</evidence>
<dbReference type="CTD" id="196541"/>
<feature type="signal peptide" evidence="3">
    <location>
        <begin position="1"/>
        <end position="24"/>
    </location>
</feature>
<dbReference type="InterPro" id="IPR029063">
    <property type="entry name" value="SAM-dependent_MTases_sf"/>
</dbReference>
<keyword evidence="1 5" id="KW-0808">Transferase</keyword>
<dbReference type="GO" id="GO:0032259">
    <property type="term" value="P:methylation"/>
    <property type="evidence" value="ECO:0007669"/>
    <property type="project" value="UniProtKB-KW"/>
</dbReference>
<dbReference type="Pfam" id="PF10294">
    <property type="entry name" value="Methyltransf_16"/>
    <property type="match status" value="1"/>
</dbReference>
<dbReference type="KEGG" id="emc:129325659"/>
<protein>
    <submittedName>
        <fullName evidence="5">Protein-lysine methyltransferase METTL21C isoform X1</fullName>
    </submittedName>
</protein>
<dbReference type="AlphaFoldDB" id="A0AA97J123"/>
<dbReference type="PANTHER" id="PTHR14614">
    <property type="entry name" value="HEPATOCELLULAR CARCINOMA-ASSOCIATED ANTIGEN"/>
    <property type="match status" value="1"/>
</dbReference>
<evidence type="ECO:0000256" key="2">
    <source>
        <dbReference type="ARBA" id="ARBA00022691"/>
    </source>
</evidence>